<dbReference type="GeneID" id="103309646"/>
<dbReference type="PANTHER" id="PTHR47331">
    <property type="entry name" value="PHD-TYPE DOMAIN-CONTAINING PROTEIN"/>
    <property type="match status" value="1"/>
</dbReference>
<dbReference type="InterPro" id="IPR021109">
    <property type="entry name" value="Peptidase_aspartic_dom_sf"/>
</dbReference>
<dbReference type="EnsemblMetazoa" id="XM_008185625.1">
    <property type="protein sequence ID" value="XP_008183847.1"/>
    <property type="gene ID" value="LOC103309646"/>
</dbReference>
<keyword evidence="2" id="KW-1185">Reference proteome</keyword>
<dbReference type="OrthoDB" id="5984724at2759"/>
<name>A0A8R2FAK1_ACYPI</name>
<organism evidence="1 2">
    <name type="scientific">Acyrthosiphon pisum</name>
    <name type="common">Pea aphid</name>
    <dbReference type="NCBI Taxonomy" id="7029"/>
    <lineage>
        <taxon>Eukaryota</taxon>
        <taxon>Metazoa</taxon>
        <taxon>Ecdysozoa</taxon>
        <taxon>Arthropoda</taxon>
        <taxon>Hexapoda</taxon>
        <taxon>Insecta</taxon>
        <taxon>Pterygota</taxon>
        <taxon>Neoptera</taxon>
        <taxon>Paraneoptera</taxon>
        <taxon>Hemiptera</taxon>
        <taxon>Sternorrhyncha</taxon>
        <taxon>Aphidomorpha</taxon>
        <taxon>Aphidoidea</taxon>
        <taxon>Aphididae</taxon>
        <taxon>Macrosiphini</taxon>
        <taxon>Acyrthosiphon</taxon>
    </lineage>
</organism>
<dbReference type="OMA" id="THRRNAN"/>
<dbReference type="KEGG" id="api:103309646"/>
<dbReference type="Gene3D" id="2.40.70.10">
    <property type="entry name" value="Acid Proteases"/>
    <property type="match status" value="1"/>
</dbReference>
<dbReference type="AlphaFoldDB" id="A0A8R2FAK1"/>
<reference evidence="2" key="1">
    <citation type="submission" date="2010-06" db="EMBL/GenBank/DDBJ databases">
        <authorList>
            <person name="Jiang H."/>
            <person name="Abraham K."/>
            <person name="Ali S."/>
            <person name="Alsbrooks S.L."/>
            <person name="Anim B.N."/>
            <person name="Anosike U.S."/>
            <person name="Attaway T."/>
            <person name="Bandaranaike D.P."/>
            <person name="Battles P.K."/>
            <person name="Bell S.N."/>
            <person name="Bell A.V."/>
            <person name="Beltran B."/>
            <person name="Bickham C."/>
            <person name="Bustamante Y."/>
            <person name="Caleb T."/>
            <person name="Canada A."/>
            <person name="Cardenas V."/>
            <person name="Carter K."/>
            <person name="Chacko J."/>
            <person name="Chandrabose M.N."/>
            <person name="Chavez D."/>
            <person name="Chavez A."/>
            <person name="Chen L."/>
            <person name="Chu H.-S."/>
            <person name="Claassen K.J."/>
            <person name="Cockrell R."/>
            <person name="Collins M."/>
            <person name="Cooper J.A."/>
            <person name="Cree A."/>
            <person name="Curry S.M."/>
            <person name="Da Y."/>
            <person name="Dao M.D."/>
            <person name="Das B."/>
            <person name="Davila M.-L."/>
            <person name="Davy-Carroll L."/>
            <person name="Denson S."/>
            <person name="Dinh H."/>
            <person name="Ebong V.E."/>
            <person name="Edwards J.R."/>
            <person name="Egan A."/>
            <person name="El-Daye J."/>
            <person name="Escobedo L."/>
            <person name="Fernandez S."/>
            <person name="Fernando P.R."/>
            <person name="Flagg N."/>
            <person name="Forbes L.D."/>
            <person name="Fowler R.G."/>
            <person name="Fu Q."/>
            <person name="Gabisi R.A."/>
            <person name="Ganer J."/>
            <person name="Garbino Pronczuk A."/>
            <person name="Garcia R.M."/>
            <person name="Garner T."/>
            <person name="Garrett T.E."/>
            <person name="Gonzalez D.A."/>
            <person name="Hamid H."/>
            <person name="Hawkins E.S."/>
            <person name="Hirani K."/>
            <person name="Hogues M.E."/>
            <person name="Hollins B."/>
            <person name="Hsiao C.-H."/>
            <person name="Jabil R."/>
            <person name="James M.L."/>
            <person name="Jhangiani S.N."/>
            <person name="Johnson B."/>
            <person name="Johnson Q."/>
            <person name="Joshi V."/>
            <person name="Kalu J.B."/>
            <person name="Kam C."/>
            <person name="Kashfia A."/>
            <person name="Keebler J."/>
            <person name="Kisamo H."/>
            <person name="Kovar C.L."/>
            <person name="Lago L.A."/>
            <person name="Lai C.-Y."/>
            <person name="Laidlaw J."/>
            <person name="Lara F."/>
            <person name="Le T.-K."/>
            <person name="Lee S.L."/>
            <person name="Legall F.H."/>
            <person name="Lemon S.J."/>
            <person name="Lewis L.R."/>
            <person name="Li B."/>
            <person name="Liu Y."/>
            <person name="Liu Y.-S."/>
            <person name="Lopez J."/>
            <person name="Lozado R.J."/>
            <person name="Lu J."/>
            <person name="Madu R.C."/>
            <person name="Maheshwari M."/>
            <person name="Maheshwari R."/>
            <person name="Malloy K."/>
            <person name="Martinez E."/>
            <person name="Mathew T."/>
            <person name="Mercado I.C."/>
            <person name="Mercado C."/>
            <person name="Meyer B."/>
            <person name="Montgomery K."/>
            <person name="Morgan M.B."/>
            <person name="Munidasa M."/>
            <person name="Nazareth L.V."/>
            <person name="Nelson J."/>
            <person name="Ng B.M."/>
            <person name="Nguyen N.B."/>
            <person name="Nguyen P.Q."/>
            <person name="Nguyen T."/>
            <person name="Obregon M."/>
            <person name="Okwuonu G.O."/>
            <person name="Onwere C.G."/>
            <person name="Orozco G."/>
            <person name="Parra A."/>
            <person name="Patel S."/>
            <person name="Patil S."/>
            <person name="Perez A."/>
            <person name="Perez Y."/>
            <person name="Pham C."/>
            <person name="Primus E.L."/>
            <person name="Pu L.-L."/>
            <person name="Puazo M."/>
            <person name="Qin X."/>
            <person name="Quiroz J.B."/>
            <person name="Reese J."/>
            <person name="Richards S."/>
            <person name="Rives C.M."/>
            <person name="Robberts R."/>
            <person name="Ruiz S.J."/>
            <person name="Ruiz M.J."/>
            <person name="Santibanez J."/>
            <person name="Schneider B.W."/>
            <person name="Sisson I."/>
            <person name="Smith M."/>
            <person name="Sodergren E."/>
            <person name="Song X.-Z."/>
            <person name="Song B.B."/>
            <person name="Summersgill H."/>
            <person name="Thelus R."/>
            <person name="Thornton R.D."/>
            <person name="Trejos Z.Y."/>
            <person name="Usmani K."/>
            <person name="Vattathil S."/>
            <person name="Villasana D."/>
            <person name="Walker D.L."/>
            <person name="Wang S."/>
            <person name="Wang K."/>
            <person name="White C.S."/>
            <person name="Williams A.C."/>
            <person name="Williamson J."/>
            <person name="Wilson K."/>
            <person name="Woghiren I.O."/>
            <person name="Woodworth J.R."/>
            <person name="Worley K.C."/>
            <person name="Wright R.A."/>
            <person name="Wu W."/>
            <person name="Young L."/>
            <person name="Zhang L."/>
            <person name="Zhang J."/>
            <person name="Zhu Y."/>
            <person name="Muzny D.M."/>
            <person name="Weinstock G."/>
            <person name="Gibbs R.A."/>
        </authorList>
    </citation>
    <scope>NUCLEOTIDE SEQUENCE [LARGE SCALE GENOMIC DNA]</scope>
    <source>
        <strain evidence="2">LSR1</strain>
    </source>
</reference>
<dbReference type="RefSeq" id="XP_008183847.1">
    <property type="nucleotide sequence ID" value="XM_008185625.1"/>
</dbReference>
<evidence type="ECO:0000313" key="2">
    <source>
        <dbReference type="Proteomes" id="UP000007819"/>
    </source>
</evidence>
<sequence>MYEPTKKCSKCSARHHTLLHFGDHDQIVISAHITVAASSTRGPHASVLLATASVVIQNEEGNHVTVRALLDSASQSSFITKRCVHLLQLVRKKCDVMVQALSGTRAPVVKGSANIIIRPVDQEKPQFNVDVLILSRITGPVLPERVWSDNWTHTHRLQLADPEYSETLPIDVLLGADVFPYLFLGDKRKGIAGQLIAMFTVFGWVLMGKTSSSPDRNIVTMCSITYSVDRMLQRFLENENVPTVEKSSQADLECERIYQSTTTRQSHGRYIVHLPFLQDPSLLGKSEDVALRRLEQLEISSNSFLSSVTSITTQ</sequence>
<dbReference type="Proteomes" id="UP000007819">
    <property type="component" value="Chromosome A2"/>
</dbReference>
<accession>A0A8R2FAK1</accession>
<protein>
    <recommendedName>
        <fullName evidence="3">Peptidase aspartic putative domain-containing protein</fullName>
    </recommendedName>
</protein>
<reference evidence="1" key="2">
    <citation type="submission" date="2022-06" db="UniProtKB">
        <authorList>
            <consortium name="EnsemblMetazoa"/>
        </authorList>
    </citation>
    <scope>IDENTIFICATION</scope>
</reference>
<dbReference type="PANTHER" id="PTHR47331:SF5">
    <property type="entry name" value="RIBONUCLEASE H"/>
    <property type="match status" value="1"/>
</dbReference>
<evidence type="ECO:0000313" key="1">
    <source>
        <dbReference type="EnsemblMetazoa" id="XP_008183847.1"/>
    </source>
</evidence>
<evidence type="ECO:0008006" key="3">
    <source>
        <dbReference type="Google" id="ProtNLM"/>
    </source>
</evidence>
<proteinExistence type="predicted"/>